<feature type="transmembrane region" description="Helical" evidence="2">
    <location>
        <begin position="314"/>
        <end position="332"/>
    </location>
</feature>
<keyword evidence="2" id="KW-0812">Transmembrane</keyword>
<feature type="transmembrane region" description="Helical" evidence="2">
    <location>
        <begin position="695"/>
        <end position="718"/>
    </location>
</feature>
<feature type="transmembrane region" description="Helical" evidence="2">
    <location>
        <begin position="182"/>
        <end position="201"/>
    </location>
</feature>
<feature type="transmembrane region" description="Helical" evidence="2">
    <location>
        <begin position="1003"/>
        <end position="1024"/>
    </location>
</feature>
<feature type="transmembrane region" description="Helical" evidence="2">
    <location>
        <begin position="236"/>
        <end position="257"/>
    </location>
</feature>
<feature type="transmembrane region" description="Helical" evidence="2">
    <location>
        <begin position="413"/>
        <end position="435"/>
    </location>
</feature>
<accession>A0A0H2ZIK3</accession>
<dbReference type="PANTHER" id="PTHR38434:SF1">
    <property type="entry name" value="BLL2549 PROTEIN"/>
    <property type="match status" value="1"/>
</dbReference>
<feature type="transmembrane region" description="Helical" evidence="2">
    <location>
        <begin position="518"/>
        <end position="536"/>
    </location>
</feature>
<dbReference type="PANTHER" id="PTHR38434">
    <property type="entry name" value="BLL2549 PROTEIN"/>
    <property type="match status" value="1"/>
</dbReference>
<evidence type="ECO:0000256" key="2">
    <source>
        <dbReference type="SAM" id="Phobius"/>
    </source>
</evidence>
<protein>
    <submittedName>
        <fullName evidence="3">Putative membrane protein</fullName>
    </submittedName>
</protein>
<feature type="transmembrane region" description="Helical" evidence="2">
    <location>
        <begin position="970"/>
        <end position="991"/>
    </location>
</feature>
<feature type="compositionally biased region" description="Pro residues" evidence="1">
    <location>
        <begin position="98"/>
        <end position="107"/>
    </location>
</feature>
<dbReference type="KEGG" id="pau:PA14_67530"/>
<dbReference type="AlphaFoldDB" id="A0A0H2ZIK3"/>
<keyword evidence="2" id="KW-0472">Membrane</keyword>
<dbReference type="RefSeq" id="WP_003141840.1">
    <property type="nucleotide sequence ID" value="NC_008463.1"/>
</dbReference>
<feature type="transmembrane region" description="Helical" evidence="2">
    <location>
        <begin position="724"/>
        <end position="741"/>
    </location>
</feature>
<feature type="transmembrane region" description="Helical" evidence="2">
    <location>
        <begin position="781"/>
        <end position="800"/>
    </location>
</feature>
<feature type="transmembrane region" description="Helical" evidence="2">
    <location>
        <begin position="812"/>
        <end position="834"/>
    </location>
</feature>
<dbReference type="InterPro" id="IPR019286">
    <property type="entry name" value="DUF2339_TM"/>
</dbReference>
<dbReference type="EMBL" id="CP000438">
    <property type="protein sequence ID" value="ABJ14497.1"/>
    <property type="molecule type" value="Genomic_DNA"/>
</dbReference>
<name>A0A0H2ZIK3_PSEAB</name>
<feature type="compositionally biased region" description="Low complexity" evidence="1">
    <location>
        <begin position="134"/>
        <end position="152"/>
    </location>
</feature>
<feature type="transmembrane region" description="Helical" evidence="2">
    <location>
        <begin position="548"/>
        <end position="565"/>
    </location>
</feature>
<proteinExistence type="predicted"/>
<feature type="transmembrane region" description="Helical" evidence="2">
    <location>
        <begin position="909"/>
        <end position="927"/>
    </location>
</feature>
<feature type="transmembrane region" description="Helical" evidence="2">
    <location>
        <begin position="1075"/>
        <end position="1094"/>
    </location>
</feature>
<evidence type="ECO:0000313" key="3">
    <source>
        <dbReference type="EMBL" id="ABJ14497.1"/>
    </source>
</evidence>
<evidence type="ECO:0000313" key="4">
    <source>
        <dbReference type="Proteomes" id="UP000000653"/>
    </source>
</evidence>
<feature type="transmembrane region" description="Helical" evidence="2">
    <location>
        <begin position="1139"/>
        <end position="1156"/>
    </location>
</feature>
<sequence>MQWIFMLVGLILGGFAGESLVGALLGGLSGLALGQAVSLQNLAQQNDRLRKQMSEFAERFERGTEVIHQRLLRVERQAQDLPESVPEPAAGIDQPLADTPPAPPAEVAPPLDWDIELPAVEAAPPPPRPPEPVQPIERQPAFQPDAQPAPRRAAPPAPPREPSLVERGFAAAKGWLFGGNTVLRIGVVLLFIGLAFLLRYASERVAVPVEYRYAGVALAAMALLGVGWWLRERRAAYGLILQGTGIAVLYLTIFAAMRLHPLISPGAALALLVVVTICSAILAVLQNAMGLAVVAALGGFAAPILTSTGSGNHVALFSYFALLNAGIFAIAWFRAWRPLNLVGFVGTFGIGFAWGLRSYTPELFASTEPFLALFFLMYVGIGLLFARRKLLEAAQAPAERGELLRWSARQADYIDATVLFGPPLVGFGLQCAVIGHIDFGMAFSALALGLFYMVLARVLRGHASAGRTSLLVEICLALGVVFGTLAIPLGLDARWTSAAWAVEGAGIYWLGLHQQRRLARLFALLLQGGAALAYLNGVRPGETTLLEGSPLGALMLGAAALFSFWQLRRAPAKALADWEPACRPLLAAAGLAFLYLVAPLCLAVDSTAIAWAVAGLASLFAGLRLGSRTFLFCAFAVQLLGGALFLLHLQGGDGQGGVFDSGWRGLMTASLIGLALIGGMLLAARDPLVKDDSRLLMGLSLVLLAGLAFVNLAVLFVLPWRSASAVWAGSGLLIIWLSLVLRQRLSFYFGLALQVVGGLAFLLAGPSLFGSLSGEGLRPLAHSGFWTPAVLALAALVGAWRLRRAGERERALGIGTLGLAELSHLLLLWGAGWWALTALCETVRFVPYGLREHALLLVAAATVASWMLLALRERWRELALLCLALVPVALLALASAWRFDYQPFGEFGWLAWPLLFATHLLSLRRLAPLLPAKALSVAHVLGCWLLLGVLALELRYLFALLAEQYNAWRWLGWALVPSAYLLLVAGGRSLPWPLRDFPREYRLLAAAPVALLLLGWFWSANLLSDGAAEPLPYLPLANPLELGLLIVLFALYRWSDASLASLVDGNASARLGRQALAGASLFALLTLAVCRAAHHLAGVPFQAEALAASMLVQAGLSLVWTLCALGLTIAGTRLGRRDLWMVGAALVGVVVVKLFFVELGNSGSLERIISFIGVGVLLLVVGYFSPLPPRRAEVASEAEQP</sequence>
<feature type="transmembrane region" description="Helical" evidence="2">
    <location>
        <begin position="878"/>
        <end position="897"/>
    </location>
</feature>
<feature type="transmembrane region" description="Helical" evidence="2">
    <location>
        <begin position="934"/>
        <end position="958"/>
    </location>
</feature>
<dbReference type="Proteomes" id="UP000000653">
    <property type="component" value="Chromosome"/>
</dbReference>
<dbReference type="Pfam" id="PF10101">
    <property type="entry name" value="DUF2339"/>
    <property type="match status" value="2"/>
</dbReference>
<keyword evidence="2" id="KW-1133">Transmembrane helix</keyword>
<reference evidence="3 4" key="1">
    <citation type="journal article" date="2006" name="Genome Biol.">
        <title>Genomic analysis reveals that Pseudomonas aeruginosa virulence is combinatorial.</title>
        <authorList>
            <person name="Lee D.G."/>
            <person name="Urbach J.M."/>
            <person name="Wu G."/>
            <person name="Liberati N.T."/>
            <person name="Feinbaum R.L."/>
            <person name="Miyata S."/>
            <person name="Diggins L.T."/>
            <person name="He J."/>
            <person name="Saucier M."/>
            <person name="Deziel E."/>
            <person name="Friedman L."/>
            <person name="Li L."/>
            <person name="Grills G."/>
            <person name="Montgomery K."/>
            <person name="Kucherlapati R."/>
            <person name="Rahme L.G."/>
            <person name="Ausubel F.M."/>
        </authorList>
    </citation>
    <scope>NUCLEOTIDE SEQUENCE [LARGE SCALE GENOMIC DNA]</scope>
    <source>
        <strain evidence="3 4">UCBPP-PA14</strain>
    </source>
</reference>
<feature type="transmembrane region" description="Helical" evidence="2">
    <location>
        <begin position="630"/>
        <end position="649"/>
    </location>
</feature>
<feature type="transmembrane region" description="Helical" evidence="2">
    <location>
        <begin position="369"/>
        <end position="386"/>
    </location>
</feature>
<dbReference type="HOGENOM" id="CLU_006561_0_0_6"/>
<dbReference type="BioCyc" id="PAER208963:G1G74-5696-MONOMER"/>
<feature type="transmembrane region" description="Helical" evidence="2">
    <location>
        <begin position="470"/>
        <end position="489"/>
    </location>
</feature>
<feature type="transmembrane region" description="Helical" evidence="2">
    <location>
        <begin position="213"/>
        <end position="230"/>
    </location>
</feature>
<feature type="transmembrane region" description="Helical" evidence="2">
    <location>
        <begin position="748"/>
        <end position="769"/>
    </location>
</feature>
<feature type="region of interest" description="Disordered" evidence="1">
    <location>
        <begin position="79"/>
        <end position="163"/>
    </location>
</feature>
<feature type="transmembrane region" description="Helical" evidence="2">
    <location>
        <begin position="441"/>
        <end position="458"/>
    </location>
</feature>
<gene>
    <name evidence="3" type="ordered locus">PA14_67530</name>
</gene>
<feature type="transmembrane region" description="Helical" evidence="2">
    <location>
        <begin position="495"/>
        <end position="511"/>
    </location>
</feature>
<feature type="transmembrane region" description="Helical" evidence="2">
    <location>
        <begin position="608"/>
        <end position="625"/>
    </location>
</feature>
<feature type="transmembrane region" description="Helical" evidence="2">
    <location>
        <begin position="1036"/>
        <end position="1054"/>
    </location>
</feature>
<feature type="compositionally biased region" description="Pro residues" evidence="1">
    <location>
        <begin position="123"/>
        <end position="133"/>
    </location>
</feature>
<feature type="transmembrane region" description="Helical" evidence="2">
    <location>
        <begin position="339"/>
        <end position="357"/>
    </location>
</feature>
<evidence type="ECO:0000256" key="1">
    <source>
        <dbReference type="SAM" id="MobiDB-lite"/>
    </source>
</evidence>
<feature type="transmembrane region" description="Helical" evidence="2">
    <location>
        <begin position="1106"/>
        <end position="1127"/>
    </location>
</feature>
<feature type="transmembrane region" description="Helical" evidence="2">
    <location>
        <begin position="854"/>
        <end position="871"/>
    </location>
</feature>
<feature type="transmembrane region" description="Helical" evidence="2">
    <location>
        <begin position="585"/>
        <end position="602"/>
    </location>
</feature>
<feature type="transmembrane region" description="Helical" evidence="2">
    <location>
        <begin position="1168"/>
        <end position="1185"/>
    </location>
</feature>
<organism evidence="3 4">
    <name type="scientific">Pseudomonas aeruginosa (strain UCBPP-PA14)</name>
    <dbReference type="NCBI Taxonomy" id="208963"/>
    <lineage>
        <taxon>Bacteria</taxon>
        <taxon>Pseudomonadati</taxon>
        <taxon>Pseudomonadota</taxon>
        <taxon>Gammaproteobacteria</taxon>
        <taxon>Pseudomonadales</taxon>
        <taxon>Pseudomonadaceae</taxon>
        <taxon>Pseudomonas</taxon>
    </lineage>
</organism>
<feature type="transmembrane region" description="Helical" evidence="2">
    <location>
        <begin position="269"/>
        <end position="302"/>
    </location>
</feature>
<feature type="transmembrane region" description="Helical" evidence="2">
    <location>
        <begin position="661"/>
        <end position="683"/>
    </location>
</feature>